<dbReference type="PANTHER" id="PTHR24148:SF64">
    <property type="entry name" value="HETEROKARYON INCOMPATIBILITY DOMAIN-CONTAINING PROTEIN"/>
    <property type="match status" value="1"/>
</dbReference>
<organism evidence="3 4">
    <name type="scientific">Lithohypha guttulata</name>
    <dbReference type="NCBI Taxonomy" id="1690604"/>
    <lineage>
        <taxon>Eukaryota</taxon>
        <taxon>Fungi</taxon>
        <taxon>Dikarya</taxon>
        <taxon>Ascomycota</taxon>
        <taxon>Pezizomycotina</taxon>
        <taxon>Eurotiomycetes</taxon>
        <taxon>Chaetothyriomycetidae</taxon>
        <taxon>Chaetothyriales</taxon>
        <taxon>Trichomeriaceae</taxon>
        <taxon>Lithohypha</taxon>
    </lineage>
</organism>
<dbReference type="PANTHER" id="PTHR24148">
    <property type="entry name" value="ANKYRIN REPEAT DOMAIN-CONTAINING PROTEIN 39 HOMOLOG-RELATED"/>
    <property type="match status" value="1"/>
</dbReference>
<dbReference type="Gene3D" id="2.20.70.10">
    <property type="match status" value="2"/>
</dbReference>
<evidence type="ECO:0000259" key="2">
    <source>
        <dbReference type="PROSITE" id="PS50020"/>
    </source>
</evidence>
<evidence type="ECO:0000313" key="4">
    <source>
        <dbReference type="Proteomes" id="UP001309876"/>
    </source>
</evidence>
<name>A0AAN7SYV7_9EURO</name>
<dbReference type="Pfam" id="PF00397">
    <property type="entry name" value="WW"/>
    <property type="match status" value="2"/>
</dbReference>
<dbReference type="Pfam" id="PF26639">
    <property type="entry name" value="Het-6_barrel"/>
    <property type="match status" value="1"/>
</dbReference>
<keyword evidence="4" id="KW-1185">Reference proteome</keyword>
<dbReference type="PROSITE" id="PS50020">
    <property type="entry name" value="WW_DOMAIN_2"/>
    <property type="match status" value="2"/>
</dbReference>
<protein>
    <recommendedName>
        <fullName evidence="2">WW domain-containing protein</fullName>
    </recommendedName>
</protein>
<dbReference type="Proteomes" id="UP001309876">
    <property type="component" value="Unassembled WGS sequence"/>
</dbReference>
<feature type="region of interest" description="Disordered" evidence="1">
    <location>
        <begin position="86"/>
        <end position="105"/>
    </location>
</feature>
<evidence type="ECO:0000256" key="1">
    <source>
        <dbReference type="SAM" id="MobiDB-lite"/>
    </source>
</evidence>
<dbReference type="InterPro" id="IPR010730">
    <property type="entry name" value="HET"/>
</dbReference>
<reference evidence="3 4" key="1">
    <citation type="submission" date="2023-08" db="EMBL/GenBank/DDBJ databases">
        <title>Black Yeasts Isolated from many extreme environments.</title>
        <authorList>
            <person name="Coleine C."/>
            <person name="Stajich J.E."/>
            <person name="Selbmann L."/>
        </authorList>
    </citation>
    <scope>NUCLEOTIDE SEQUENCE [LARGE SCALE GENOMIC DNA]</scope>
    <source>
        <strain evidence="3 4">CCFEE 5910</strain>
    </source>
</reference>
<dbReference type="SUPFAM" id="SSF51045">
    <property type="entry name" value="WW domain"/>
    <property type="match status" value="2"/>
</dbReference>
<evidence type="ECO:0000313" key="3">
    <source>
        <dbReference type="EMBL" id="KAK5085250.1"/>
    </source>
</evidence>
<comment type="caution">
    <text evidence="3">The sequence shown here is derived from an EMBL/GenBank/DDBJ whole genome shotgun (WGS) entry which is preliminary data.</text>
</comment>
<dbReference type="CDD" id="cd00201">
    <property type="entry name" value="WW"/>
    <property type="match status" value="2"/>
</dbReference>
<dbReference type="InterPro" id="IPR001202">
    <property type="entry name" value="WW_dom"/>
</dbReference>
<proteinExistence type="predicted"/>
<dbReference type="Pfam" id="PF06985">
    <property type="entry name" value="HET"/>
    <property type="match status" value="1"/>
</dbReference>
<feature type="compositionally biased region" description="Low complexity" evidence="1">
    <location>
        <begin position="22"/>
        <end position="33"/>
    </location>
</feature>
<dbReference type="AlphaFoldDB" id="A0AAN7SYV7"/>
<feature type="domain" description="WW" evidence="2">
    <location>
        <begin position="99"/>
        <end position="132"/>
    </location>
</feature>
<feature type="compositionally biased region" description="Polar residues" evidence="1">
    <location>
        <begin position="45"/>
        <end position="59"/>
    </location>
</feature>
<feature type="region of interest" description="Disordered" evidence="1">
    <location>
        <begin position="1"/>
        <end position="59"/>
    </location>
</feature>
<accession>A0AAN7SYV7</accession>
<sequence length="904" mass="102086">MPRLSRFLSRAKNKSGTIPDPTISNSNSSTTNESVHDDRKPPPGNSSAPSESTVQSESLTHLPRALLPYNGVDNAALESDNKPVEHTITHSEPTPSDDSVLPSGWERRRNQDGRVYYVDHNTKATTWVHPSISGAPPLPSGWEIRANDVGKLYYVNHNTKTTTWDRPLLSTASTMVVQESITQLEAQLSELDASMGGLALQPSVVRTNSLYRRPLVGKSIRLLKIKSGQADDMLSCTLQETPFPPAETYHAMSYYWGDPGNEVPILVNEQVVHIRRNLYGIMCQLRQERKQHAYWTDAICINQSDNTEKTSQVQMMKEIYTRAVHVLIWLGPEEATDRQGIDLMQRVYDTLGMPKLPIHRQSQTEQLINLALPRYLDPTWEHVALIFKARWFRRIWILQEFIVSKSHEFRRGSLIISSELMWAFILNLLVYEQLGMMALHQAMNSAWWPWMYRLEYDPSAGSSGWSMSLMQLMTMSSSIYEATDGRDKIFALVGLAKDGDASIIDYNKDHKTILLDVALRKFGVRYQGRGQLNGIMPFWHIARVDRLYGLPSWVCDYQSVPKFNAFPLQFGQSRFVGGVEATPNITVDTPVLRILARIFDEVSTTISGQPWNDLPVIPGDVSKTGGYLMFTKEPLRSYLVGMRDWIRQCYDLARDLGLYPEEPDGSMTKMEEMMTFGKATRSAVALLWRALTCDKDKADGLRLPKRLSISFAAFTIWHEIVASLYLDHDYVDGTLPTLMATRPLEFQAPDRWGPVRTSMPLPLPDVPNIAALAHPNQTTHPREGTLDPRLRIDNLVPGGDSESLANRLARLNTLMTPFDSLFGQWCYGRKFFSTKRGYMGWVPEGAQAGDRLCVFHGSRMPFVIRSVPDKKDSFRIIGAAYVHGLMYGGAMAMGKGEDKMLSIV</sequence>
<feature type="domain" description="WW" evidence="2">
    <location>
        <begin position="136"/>
        <end position="169"/>
    </location>
</feature>
<dbReference type="EMBL" id="JAVRRJ010000004">
    <property type="protein sequence ID" value="KAK5085250.1"/>
    <property type="molecule type" value="Genomic_DNA"/>
</dbReference>
<dbReference type="InterPro" id="IPR052895">
    <property type="entry name" value="HetReg/Transcr_Mod"/>
</dbReference>
<gene>
    <name evidence="3" type="ORF">LTR05_004531</name>
</gene>
<dbReference type="PROSITE" id="PS01159">
    <property type="entry name" value="WW_DOMAIN_1"/>
    <property type="match status" value="2"/>
</dbReference>
<dbReference type="InterPro" id="IPR036020">
    <property type="entry name" value="WW_dom_sf"/>
</dbReference>
<dbReference type="SMART" id="SM00456">
    <property type="entry name" value="WW"/>
    <property type="match status" value="2"/>
</dbReference>